<feature type="domain" description="Tn3 transposase DDE" evidence="1">
    <location>
        <begin position="2"/>
        <end position="40"/>
    </location>
</feature>
<dbReference type="Proteomes" id="UP001432401">
    <property type="component" value="Unassembled WGS sequence"/>
</dbReference>
<evidence type="ECO:0000313" key="2">
    <source>
        <dbReference type="EMBL" id="MES0838420.1"/>
    </source>
</evidence>
<sequence>MENSHGIHGEILYGKTGELSSNRREEQELTMLALHILQACS</sequence>
<evidence type="ECO:0000259" key="1">
    <source>
        <dbReference type="Pfam" id="PF01526"/>
    </source>
</evidence>
<protein>
    <submittedName>
        <fullName evidence="2">Tn3 family transposase</fullName>
    </submittedName>
</protein>
<dbReference type="RefSeq" id="WP_352987265.1">
    <property type="nucleotide sequence ID" value="NZ_JBEQNA010000027.1"/>
</dbReference>
<keyword evidence="3" id="KW-1185">Reference proteome</keyword>
<gene>
    <name evidence="2" type="ORF">ABUK86_31960</name>
</gene>
<proteinExistence type="predicted"/>
<dbReference type="InterPro" id="IPR002513">
    <property type="entry name" value="Tn3_Tnp_DDE_dom"/>
</dbReference>
<dbReference type="EMBL" id="JBEQNB010000029">
    <property type="protein sequence ID" value="MES0838420.1"/>
    <property type="molecule type" value="Genomic_DNA"/>
</dbReference>
<name>A0ABV2A4X2_9ACTN</name>
<evidence type="ECO:0000313" key="3">
    <source>
        <dbReference type="Proteomes" id="UP001432401"/>
    </source>
</evidence>
<dbReference type="Pfam" id="PF01526">
    <property type="entry name" value="DDE_Tnp_Tn3"/>
    <property type="match status" value="1"/>
</dbReference>
<organism evidence="2 3">
    <name type="scientific">Nocardiopsis tropica</name>
    <dbReference type="NCBI Taxonomy" id="109330"/>
    <lineage>
        <taxon>Bacteria</taxon>
        <taxon>Bacillati</taxon>
        <taxon>Actinomycetota</taxon>
        <taxon>Actinomycetes</taxon>
        <taxon>Streptosporangiales</taxon>
        <taxon>Nocardiopsidaceae</taxon>
        <taxon>Nocardiopsis</taxon>
    </lineage>
</organism>
<comment type="caution">
    <text evidence="2">The sequence shown here is derived from an EMBL/GenBank/DDBJ whole genome shotgun (WGS) entry which is preliminary data.</text>
</comment>
<accession>A0ABV2A4X2</accession>
<reference evidence="2 3" key="1">
    <citation type="submission" date="2024-06" db="EMBL/GenBank/DDBJ databases">
        <authorList>
            <person name="Bataeva Y.V."/>
            <person name="Grigorian L.N."/>
            <person name="Solomentsev V.I."/>
        </authorList>
    </citation>
    <scope>NUCLEOTIDE SEQUENCE [LARGE SCALE GENOMIC DNA]</scope>
    <source>
        <strain evidence="3">SCPM-O-B-12605 (RCAM04882)</strain>
    </source>
</reference>